<keyword evidence="7" id="KW-1185">Reference proteome</keyword>
<feature type="compositionally biased region" description="Polar residues" evidence="1">
    <location>
        <begin position="2481"/>
        <end position="2493"/>
    </location>
</feature>
<evidence type="ECO:0000259" key="3">
    <source>
        <dbReference type="Pfam" id="PF14225"/>
    </source>
</evidence>
<dbReference type="Pfam" id="PF14228">
    <property type="entry name" value="MOR2-PAG1_mid"/>
    <property type="match status" value="4"/>
</dbReference>
<dbReference type="InterPro" id="IPR039867">
    <property type="entry name" value="Furry/Tao3/Mor2"/>
</dbReference>
<feature type="compositionally biased region" description="Polar residues" evidence="1">
    <location>
        <begin position="1934"/>
        <end position="1953"/>
    </location>
</feature>
<dbReference type="SUPFAM" id="SSF48371">
    <property type="entry name" value="ARM repeat"/>
    <property type="match status" value="1"/>
</dbReference>
<dbReference type="Pfam" id="PF14225">
    <property type="entry name" value="MOR2-PAG1_C"/>
    <property type="match status" value="1"/>
</dbReference>
<feature type="region of interest" description="Disordered" evidence="1">
    <location>
        <begin position="1733"/>
        <end position="1756"/>
    </location>
</feature>
<dbReference type="PANTHER" id="PTHR12295">
    <property type="entry name" value="FURRY-RELATED"/>
    <property type="match status" value="1"/>
</dbReference>
<feature type="domain" description="Cell morphogenesis central region" evidence="4">
    <location>
        <begin position="1767"/>
        <end position="1880"/>
    </location>
</feature>
<evidence type="ECO:0000259" key="4">
    <source>
        <dbReference type="Pfam" id="PF14228"/>
    </source>
</evidence>
<dbReference type="InterPro" id="IPR029473">
    <property type="entry name" value="MOR2-PAG1_mid"/>
</dbReference>
<proteinExistence type="predicted"/>
<evidence type="ECO:0000259" key="5">
    <source>
        <dbReference type="Pfam" id="PF19421"/>
    </source>
</evidence>
<dbReference type="InterPro" id="IPR045842">
    <property type="entry name" value="Fry_C"/>
</dbReference>
<feature type="domain" description="Cell morphogenesis protein N-terminal" evidence="2">
    <location>
        <begin position="145"/>
        <end position="677"/>
    </location>
</feature>
<dbReference type="GO" id="GO:0000902">
    <property type="term" value="P:cell morphogenesis"/>
    <property type="evidence" value="ECO:0007669"/>
    <property type="project" value="InterPro"/>
</dbReference>
<evidence type="ECO:0000313" key="7">
    <source>
        <dbReference type="Proteomes" id="UP000694426"/>
    </source>
</evidence>
<evidence type="ECO:0000313" key="6">
    <source>
        <dbReference type="Ensembl" id="ENSABRP00000023329.1"/>
    </source>
</evidence>
<feature type="domain" description="Cell morphogenesis protein C-terminal" evidence="3">
    <location>
        <begin position="2022"/>
        <end position="2274"/>
    </location>
</feature>
<feature type="region of interest" description="Disordered" evidence="1">
    <location>
        <begin position="2326"/>
        <end position="2356"/>
    </location>
</feature>
<dbReference type="GO" id="GO:0031175">
    <property type="term" value="P:neuron projection development"/>
    <property type="evidence" value="ECO:0007669"/>
    <property type="project" value="TreeGrafter"/>
</dbReference>
<feature type="compositionally biased region" description="Basic and acidic residues" evidence="1">
    <location>
        <begin position="1967"/>
        <end position="1976"/>
    </location>
</feature>
<feature type="domain" description="Cell morphogenesis central region" evidence="4">
    <location>
        <begin position="1396"/>
        <end position="1482"/>
    </location>
</feature>
<feature type="compositionally biased region" description="Low complexity" evidence="1">
    <location>
        <begin position="1919"/>
        <end position="1932"/>
    </location>
</feature>
<reference evidence="6" key="1">
    <citation type="submission" date="2025-08" db="UniProtKB">
        <authorList>
            <consortium name="Ensembl"/>
        </authorList>
    </citation>
    <scope>IDENTIFICATION</scope>
</reference>
<feature type="compositionally biased region" description="Low complexity" evidence="1">
    <location>
        <begin position="1995"/>
        <end position="2010"/>
    </location>
</feature>
<feature type="region of interest" description="Disordered" evidence="1">
    <location>
        <begin position="1991"/>
        <end position="2010"/>
    </location>
</feature>
<protein>
    <submittedName>
        <fullName evidence="6">FRY microtubule binding protein</fullName>
    </submittedName>
</protein>
<dbReference type="InterPro" id="IPR016024">
    <property type="entry name" value="ARM-type_fold"/>
</dbReference>
<feature type="region of interest" description="Disordered" evidence="1">
    <location>
        <begin position="1919"/>
        <end position="1979"/>
    </location>
</feature>
<dbReference type="GO" id="GO:0005938">
    <property type="term" value="C:cell cortex"/>
    <property type="evidence" value="ECO:0007669"/>
    <property type="project" value="TreeGrafter"/>
</dbReference>
<feature type="region of interest" description="Disordered" evidence="1">
    <location>
        <begin position="2481"/>
        <end position="2515"/>
    </location>
</feature>
<dbReference type="Ensembl" id="ENSABRT00000032688.1">
    <property type="protein sequence ID" value="ENSABRP00000023329.1"/>
    <property type="gene ID" value="ENSABRG00000014418.1"/>
</dbReference>
<dbReference type="InterPro" id="IPR025614">
    <property type="entry name" value="Cell_morpho_N"/>
</dbReference>
<feature type="domain" description="Cell morphogenesis central region" evidence="4">
    <location>
        <begin position="1191"/>
        <end position="1351"/>
    </location>
</feature>
<dbReference type="InterPro" id="IPR025481">
    <property type="entry name" value="Cell_Morphogen_C"/>
</dbReference>
<dbReference type="Proteomes" id="UP000694426">
    <property type="component" value="Unplaced"/>
</dbReference>
<dbReference type="GeneTree" id="ENSGT00610000086058"/>
<gene>
    <name evidence="6" type="primary">FRY</name>
</gene>
<accession>A0A8B9CPW0</accession>
<dbReference type="GO" id="GO:0030427">
    <property type="term" value="C:site of polarized growth"/>
    <property type="evidence" value="ECO:0007669"/>
    <property type="project" value="TreeGrafter"/>
</dbReference>
<feature type="compositionally biased region" description="Acidic residues" evidence="1">
    <location>
        <begin position="2498"/>
        <end position="2508"/>
    </location>
</feature>
<feature type="compositionally biased region" description="Low complexity" evidence="1">
    <location>
        <begin position="2345"/>
        <end position="2356"/>
    </location>
</feature>
<dbReference type="Pfam" id="PF19421">
    <property type="entry name" value="Fry_C"/>
    <property type="match status" value="1"/>
</dbReference>
<evidence type="ECO:0000256" key="1">
    <source>
        <dbReference type="SAM" id="MobiDB-lite"/>
    </source>
</evidence>
<feature type="domain" description="Protein furry C-terminal" evidence="5">
    <location>
        <begin position="2299"/>
        <end position="2997"/>
    </location>
</feature>
<name>A0A8B9CPW0_9AVES</name>
<feature type="domain" description="Cell morphogenesis central region" evidence="4">
    <location>
        <begin position="1619"/>
        <end position="1680"/>
    </location>
</feature>
<feature type="compositionally biased region" description="Low complexity" evidence="1">
    <location>
        <begin position="1733"/>
        <end position="1755"/>
    </location>
</feature>
<dbReference type="Pfam" id="PF14222">
    <property type="entry name" value="MOR2-PAG1_N"/>
    <property type="match status" value="1"/>
</dbReference>
<evidence type="ECO:0000259" key="2">
    <source>
        <dbReference type="Pfam" id="PF14222"/>
    </source>
</evidence>
<feature type="region of interest" description="Disordered" evidence="1">
    <location>
        <begin position="2413"/>
        <end position="2432"/>
    </location>
</feature>
<dbReference type="PANTHER" id="PTHR12295:SF29">
    <property type="entry name" value="PROTEIN FURRY HOMOLOG"/>
    <property type="match status" value="1"/>
</dbReference>
<reference evidence="6" key="2">
    <citation type="submission" date="2025-09" db="UniProtKB">
        <authorList>
            <consortium name="Ensembl"/>
        </authorList>
    </citation>
    <scope>IDENTIFICATION</scope>
</reference>
<organism evidence="6 7">
    <name type="scientific">Anser brachyrhynchus</name>
    <name type="common">Pink-footed goose</name>
    <dbReference type="NCBI Taxonomy" id="132585"/>
    <lineage>
        <taxon>Eukaryota</taxon>
        <taxon>Metazoa</taxon>
        <taxon>Chordata</taxon>
        <taxon>Craniata</taxon>
        <taxon>Vertebrata</taxon>
        <taxon>Euteleostomi</taxon>
        <taxon>Archelosauria</taxon>
        <taxon>Archosauria</taxon>
        <taxon>Dinosauria</taxon>
        <taxon>Saurischia</taxon>
        <taxon>Theropoda</taxon>
        <taxon>Coelurosauria</taxon>
        <taxon>Aves</taxon>
        <taxon>Neognathae</taxon>
        <taxon>Galloanserae</taxon>
        <taxon>Anseriformes</taxon>
        <taxon>Anatidae</taxon>
        <taxon>Anserinae</taxon>
        <taxon>Anser</taxon>
    </lineage>
</organism>
<sequence length="2997" mass="337361">MASQQDSGFFEISIKYLLKSWSNTSPVGNGYIKPPVPPVSGTQREKGPPAMLPISVDPDSKPGEYVLKSLFVNFTTQAEQRKCQNIEFVISSMSSLSEYCLPSILRTLFDWYKRQNGIEDESHEYRPRTSTKSKSDEQQRDYLMERRDLAIDFIFSLVLIEVLKQIPLHPVIDSLVHDVINLAFKHFKYKEGYLGPNTGNMHIVADLYAEVIGVLAQAKFPAVKKKFMAELKELRHKEQSPYIVQSIISLIMGMKFFRIKMYPVEDFEASLQFMQECAHYFLEVKDKDIKHALAGLFVEILVPVAAAVKNEVNVPCLRNFVESLYDTTLELSSRKKHSLALYPLVTCLLCVSQKQFFLNRWHIFLNNCLSNLKNKDPKMARVALESLYRLLWVYMIRIKCESNTATQSRLITIVTTLFPKGSRGVVPRDMPLNIFVKIIQFIAQERLDFAMKEIIFDFLCVGKPAKAFSLNPERMNIGLRAFLVIADSLQQKDGEPPMPVTGAVLPSGNTLRVKKTYLSKTLTEEEAKMIGMSLYYSQVRKAVDNILRHLDKEVGRCMMLTNIQMLNKEPEDMITGERKPKIDLFRTCVAAIPRLLPDGMSKLELIDLLARLSIHMDDELRHIAQNSLQGLLVDFVDWREDVLFGFTNFLLREVNDMHHTLLDTSLKLLLQLLTQWKLVIHTPGKASEQAKNRSSELIPNGSSHRIQSERSPYSNVLHAVEGFALVLLCSFQVATRKLAVLILREIRALFLALGQAEDDDRPMIDVMDQLSSSILDSFIHVAVSDSTTIPLTHSVDLQWLVEWNAVLVNSHYDVKSPSHVWIFAQSVKDPWVLCLFSFLRQENLPKHCPTALSYAWPYAFTRLQLIMPLVDPNIPVNAKKTSTASSGDNYVTLWRNYLILCFGVAKPSIMSPGHLRASTPEIMATTPDGTVNYDNKAIGTPSVGVLLKQLVPLMRLESIEITESLVLGFGRTNSLTFLGLLVFNLCTYAYKNGSIFLNYKNKKRRERRDLLRLQLLRIFELLADAGVISDSTNGALERDTLALGALFLEYVDLTRMLLEAENDKEVEILKDMRAHFSAMIANLIQCVPVHHRRFLFPQQSLRHHLFILFSQWAGPFSIMFTPLDRYSDRNHQITRYQYCALKAMSAVLCCGPVFDNVGLSPDGYLYKWLDNILACQDLRVHQLGCEVVVLLLELNPDQINLFNWAIDRCYTGSYQLASGCFKAIATVCGSRNYPFDIVTLLNLVLFKASDTNREIYEISMQLMQILESKLFVYSKKVAEQRPGSILYGTHGPLPPLYSVSLALLSYELARMYPELTLPLFSEVSQRFPTTHPNGRQIMLTYLLPWLHNIELVDNRLLLPGSSPTTPEDELKDKDGEIAVTSGLKGNGWGSPEATSLVLNNLMYMTAKYGDEIPGPEMENVWNALANNEKWSNNLRITLQFLISLCGVSSDTILLPYIKKVAIYLCRNNTIQTMEELLFELQQTDPVNPIVQHCDNPPFYRFAASNKASAAASGTTSSSNTVVAGQDSFPDAEENRIVKETDERFSNVIRAHTRLESRYSNSSGGSYDDDKNDPVSPYTSWLLNIVETKQPHPLPMPYNGGCWAPLVDYLPETITPRGPLHRCNIAVIFMTEMVVDHSVREDWALHLPLLLHALFLGLDHYRPEVFEHSKKLLLHLLIALSCNSNYQAIASVLLQTREMNETKTLTVQPAYLPEYLYTGGFDFLREYQSSPVPDSGLSSSSTSSSISLGGSSGNLPQITQEVEDMDTTAETDEKANKLIEFLTTRAFGPLWCHEDITPKNQNTKSAEQLTNFLRHVVSVFKDSKSGFHLEQHLSEVALQTALSSSSRHYAGRSFQIFRALKQPLSAHALSDLLSRLVEVIGEHGDEIQGYVMEALLTLEAAVDNLSDCLKNSDLLTVLSRSSSPDLTSSTKLTANRKSTGQLNVNPASGNTATAERSRHQRSFSVPKKFGDVDKCSDPPRSATLDRIQACTQQGLSSKTRSSSSLKDSLTDPSHINNPTNLLATIFWVAVALMESDFEFEYLMALRLLNKLLAHLPLDKAENREKLEKLQGQLKWADFSGLQQLLLKGFTSLTTTDLTLQLFSLLTPVSRISMVDSSQAIGFPLNVLCLLPHLIQHFDSPNQFCKDVAERIAQVCLEEKNPKLSNLAHVMTLYKTHSYTRDCATWVNVVCRYLHEAFADITLSMVTYLAELLEKGLPSMQQSLLQMIYSLLSYMDLSAIPVKQFNVEVLKTIEKYVQSIHWREALNILKLVVSRSASLVLPSYQHSDLSKMEIHRVWNSASKELPGKTLEFHFDISETPVIGRRYDELQSSSGRDGKPRAMAVTRSTSSTSSGSNSNVLVPVSWKRPQYSQKRTKEKLVHVLSLCGQEVGLSKNPSVIFSSCGDLDLIEHQTSLVSSEDGAREQENMDDSNSEQQFRVFRDFDFLDVELEDGEGESMDNFNWGVRRRSLDSLDKCDMQLLEESQLSGSTPSLNKMNREDSDESSEEEDLTTSQILENSDLIITLSPSEDTNHIDSLSTSCDTTSADPHHFNIGTSSFDGSLPDMNNLQVSEGSKVEAVHEEQDIAVHEDDLSGSTNELPGAFECSDSLSLDMTETEEKVDRLEQFALASFGDVDRNASPPPSPFFSAILAAFQPAACDDAEEAWRSHINQLMCDSDGSCAVYTFHVFSSLFKNIQKRFCFLTCDAASYLGDNLRGIGSKFVRSSQMLTSCSECPTLFVDAETLLSCGLLEKLKFSVLELQEYLDTYNNRKEATLSWLANCKATFAGGSRDGVITCQPGDSEEKVMSEEEYFQLELCQRLYKLHFQLLLLFQSYCKLIGQVHEVSSMPELLNMSRELSELKKNLKDATAAIAAEPLNVESEPTFNSTEAAIQSMLECLKNNELVKAVRQIRECRILWPNDIFGSSSDDEVQTLLNIYFRHQTLGQTGTYALVGSNQSLTEICTKLMELNIEIRDMIRRAQSYRVINTFLPDSSVSGTSL</sequence>